<dbReference type="eggNOG" id="KOG4169">
    <property type="taxonomic scope" value="Eukaryota"/>
</dbReference>
<organism evidence="4 5">
    <name type="scientific">Saprolegnia diclina (strain VS20)</name>
    <dbReference type="NCBI Taxonomy" id="1156394"/>
    <lineage>
        <taxon>Eukaryota</taxon>
        <taxon>Sar</taxon>
        <taxon>Stramenopiles</taxon>
        <taxon>Oomycota</taxon>
        <taxon>Saprolegniomycetes</taxon>
        <taxon>Saprolegniales</taxon>
        <taxon>Saprolegniaceae</taxon>
        <taxon>Saprolegnia</taxon>
    </lineage>
</organism>
<gene>
    <name evidence="4" type="ORF">SDRG_15686</name>
</gene>
<evidence type="ECO:0000313" key="5">
    <source>
        <dbReference type="Proteomes" id="UP000030762"/>
    </source>
</evidence>
<dbReference type="GO" id="GO:0005737">
    <property type="term" value="C:cytoplasm"/>
    <property type="evidence" value="ECO:0007669"/>
    <property type="project" value="TreeGrafter"/>
</dbReference>
<dbReference type="PANTHER" id="PTHR44229">
    <property type="entry name" value="15-HYDROXYPROSTAGLANDIN DEHYDROGENASE [NAD(+)]"/>
    <property type="match status" value="1"/>
</dbReference>
<accession>T0R3A2</accession>
<dbReference type="OrthoDB" id="37659at2759"/>
<dbReference type="SUPFAM" id="SSF51735">
    <property type="entry name" value="NAD(P)-binding Rossmann-fold domains"/>
    <property type="match status" value="1"/>
</dbReference>
<dbReference type="GeneID" id="19956413"/>
<reference evidence="4 5" key="1">
    <citation type="submission" date="2012-04" db="EMBL/GenBank/DDBJ databases">
        <title>The Genome Sequence of Saprolegnia declina VS20.</title>
        <authorList>
            <consortium name="The Broad Institute Genome Sequencing Platform"/>
            <person name="Russ C."/>
            <person name="Nusbaum C."/>
            <person name="Tyler B."/>
            <person name="van West P."/>
            <person name="Dieguez-Uribeondo J."/>
            <person name="de Bruijn I."/>
            <person name="Tripathy S."/>
            <person name="Jiang R."/>
            <person name="Young S.K."/>
            <person name="Zeng Q."/>
            <person name="Gargeya S."/>
            <person name="Fitzgerald M."/>
            <person name="Haas B."/>
            <person name="Abouelleil A."/>
            <person name="Alvarado L."/>
            <person name="Arachchi H.M."/>
            <person name="Berlin A."/>
            <person name="Chapman S.B."/>
            <person name="Goldberg J."/>
            <person name="Griggs A."/>
            <person name="Gujja S."/>
            <person name="Hansen M."/>
            <person name="Howarth C."/>
            <person name="Imamovic A."/>
            <person name="Larimer J."/>
            <person name="McCowen C."/>
            <person name="Montmayeur A."/>
            <person name="Murphy C."/>
            <person name="Neiman D."/>
            <person name="Pearson M."/>
            <person name="Priest M."/>
            <person name="Roberts A."/>
            <person name="Saif S."/>
            <person name="Shea T."/>
            <person name="Sisk P."/>
            <person name="Sykes S."/>
            <person name="Wortman J."/>
            <person name="Nusbaum C."/>
            <person name="Birren B."/>
        </authorList>
    </citation>
    <scope>NUCLEOTIDE SEQUENCE [LARGE SCALE GENOMIC DNA]</scope>
    <source>
        <strain evidence="4 5">VS20</strain>
    </source>
</reference>
<keyword evidence="5" id="KW-1185">Reference proteome</keyword>
<evidence type="ECO:0000256" key="2">
    <source>
        <dbReference type="ARBA" id="ARBA00023002"/>
    </source>
</evidence>
<dbReference type="Proteomes" id="UP000030762">
    <property type="component" value="Unassembled WGS sequence"/>
</dbReference>
<comment type="similarity">
    <text evidence="1 3">Belongs to the short-chain dehydrogenases/reductases (SDR) family.</text>
</comment>
<dbReference type="STRING" id="1156394.T0R3A2"/>
<dbReference type="VEuPathDB" id="FungiDB:SDRG_15686"/>
<dbReference type="InParanoid" id="T0R3A2"/>
<protein>
    <submittedName>
        <fullName evidence="4">Uncharacterized protein</fullName>
    </submittedName>
</protein>
<evidence type="ECO:0000313" key="4">
    <source>
        <dbReference type="EMBL" id="EQC26508.1"/>
    </source>
</evidence>
<name>T0R3A2_SAPDV</name>
<dbReference type="GO" id="GO:0016616">
    <property type="term" value="F:oxidoreductase activity, acting on the CH-OH group of donors, NAD or NADP as acceptor"/>
    <property type="evidence" value="ECO:0007669"/>
    <property type="project" value="TreeGrafter"/>
</dbReference>
<keyword evidence="2" id="KW-0560">Oxidoreductase</keyword>
<dbReference type="EMBL" id="JH767229">
    <property type="protein sequence ID" value="EQC26508.1"/>
    <property type="molecule type" value="Genomic_DNA"/>
</dbReference>
<dbReference type="AlphaFoldDB" id="T0R3A2"/>
<dbReference type="PRINTS" id="PR00080">
    <property type="entry name" value="SDRFAMILY"/>
</dbReference>
<dbReference type="OMA" id="DEMAPYG"/>
<dbReference type="InterPro" id="IPR002347">
    <property type="entry name" value="SDR_fam"/>
</dbReference>
<dbReference type="RefSeq" id="XP_008620087.1">
    <property type="nucleotide sequence ID" value="XM_008621865.1"/>
</dbReference>
<dbReference type="PRINTS" id="PR00081">
    <property type="entry name" value="GDHRDH"/>
</dbReference>
<sequence length="248" mass="26764">MTLEHVVGIVTGAAQGLGLAFSKSILEGGGRVFLTDINHTALVDAARALETQYSAARVGYAMQDVTNDASFDVIFDAANQHFGEDHRVNLLVNNAGLNGKYFDFYDDSRAWRQLVDVNLIAVMRGTQVALRRLAKPGIVVNVASAAAFKPTHVVPEYGTTKCAVVHFTRAVATHTSDVRLVSLCPAFVDTPMVQVVLQHSAQMIEAFGGLMTTEYAADAFKKVLLDETNAGKAMLVTTQYVGYHSAKL</sequence>
<dbReference type="Gene3D" id="3.40.50.720">
    <property type="entry name" value="NAD(P)-binding Rossmann-like Domain"/>
    <property type="match status" value="1"/>
</dbReference>
<evidence type="ECO:0000256" key="1">
    <source>
        <dbReference type="ARBA" id="ARBA00006484"/>
    </source>
</evidence>
<dbReference type="PANTHER" id="PTHR44229:SF4">
    <property type="entry name" value="15-HYDROXYPROSTAGLANDIN DEHYDROGENASE [NAD(+)]"/>
    <property type="match status" value="1"/>
</dbReference>
<dbReference type="Pfam" id="PF00106">
    <property type="entry name" value="adh_short"/>
    <property type="match status" value="1"/>
</dbReference>
<evidence type="ECO:0000256" key="3">
    <source>
        <dbReference type="RuleBase" id="RU000363"/>
    </source>
</evidence>
<dbReference type="InterPro" id="IPR036291">
    <property type="entry name" value="NAD(P)-bd_dom_sf"/>
</dbReference>
<proteinExistence type="inferred from homology"/>